<sequence>MLGSLLHGGPWLLRKDGPARGAAAASSHVSRSCGSPLKASDSHTFSCSEARSSQELDTGAWEQSSGIWQPVQLFRHLTQLLEAKLKALHLAGSSFQTCLNQLEPDIEKWEHCYVALPLQLQDSLSQLHGDLQALMLQEAHQADRAAEEDQADRLVLKMLAKLDEVLGVLAAEDSCH</sequence>
<evidence type="ECO:0000313" key="2">
    <source>
        <dbReference type="Proteomes" id="UP001465755"/>
    </source>
</evidence>
<gene>
    <name evidence="1" type="ORF">WJX73_003976</name>
</gene>
<evidence type="ECO:0000313" key="1">
    <source>
        <dbReference type="EMBL" id="KAK9809763.1"/>
    </source>
</evidence>
<protein>
    <submittedName>
        <fullName evidence="1">Uncharacterized protein</fullName>
    </submittedName>
</protein>
<comment type="caution">
    <text evidence="1">The sequence shown here is derived from an EMBL/GenBank/DDBJ whole genome shotgun (WGS) entry which is preliminary data.</text>
</comment>
<accession>A0AAW1PIR9</accession>
<name>A0AAW1PIR9_9CHLO</name>
<dbReference type="EMBL" id="JALJOQ010000016">
    <property type="protein sequence ID" value="KAK9809763.1"/>
    <property type="molecule type" value="Genomic_DNA"/>
</dbReference>
<dbReference type="AlphaFoldDB" id="A0AAW1PIR9"/>
<organism evidence="1 2">
    <name type="scientific">Symbiochloris irregularis</name>
    <dbReference type="NCBI Taxonomy" id="706552"/>
    <lineage>
        <taxon>Eukaryota</taxon>
        <taxon>Viridiplantae</taxon>
        <taxon>Chlorophyta</taxon>
        <taxon>core chlorophytes</taxon>
        <taxon>Trebouxiophyceae</taxon>
        <taxon>Trebouxiales</taxon>
        <taxon>Trebouxiaceae</taxon>
        <taxon>Symbiochloris</taxon>
    </lineage>
</organism>
<dbReference type="Proteomes" id="UP001465755">
    <property type="component" value="Unassembled WGS sequence"/>
</dbReference>
<reference evidence="1 2" key="1">
    <citation type="journal article" date="2024" name="Nat. Commun.">
        <title>Phylogenomics reveals the evolutionary origins of lichenization in chlorophyte algae.</title>
        <authorList>
            <person name="Puginier C."/>
            <person name="Libourel C."/>
            <person name="Otte J."/>
            <person name="Skaloud P."/>
            <person name="Haon M."/>
            <person name="Grisel S."/>
            <person name="Petersen M."/>
            <person name="Berrin J.G."/>
            <person name="Delaux P.M."/>
            <person name="Dal Grande F."/>
            <person name="Keller J."/>
        </authorList>
    </citation>
    <scope>NUCLEOTIDE SEQUENCE [LARGE SCALE GENOMIC DNA]</scope>
    <source>
        <strain evidence="1 2">SAG 2036</strain>
    </source>
</reference>
<proteinExistence type="predicted"/>
<keyword evidence="2" id="KW-1185">Reference proteome</keyword>